<protein>
    <recommendedName>
        <fullName evidence="1">D-inositol 3-phosphate glycosyltransferase</fullName>
    </recommendedName>
</protein>
<feature type="domain" description="Glycosyl transferase family 1" evidence="4">
    <location>
        <begin position="494"/>
        <end position="657"/>
    </location>
</feature>
<dbReference type="AlphaFoldDB" id="A0A9X2HBB8"/>
<feature type="domain" description="Glycosyltransferase subfamily 4-like N-terminal" evidence="5">
    <location>
        <begin position="291"/>
        <end position="472"/>
    </location>
</feature>
<evidence type="ECO:0000256" key="2">
    <source>
        <dbReference type="ARBA" id="ARBA00022676"/>
    </source>
</evidence>
<accession>A0A9X2HBB8</accession>
<dbReference type="InterPro" id="IPR028098">
    <property type="entry name" value="Glyco_trans_4-like_N"/>
</dbReference>
<evidence type="ECO:0000259" key="4">
    <source>
        <dbReference type="Pfam" id="PF00534"/>
    </source>
</evidence>
<comment type="caution">
    <text evidence="6">The sequence shown here is derived from an EMBL/GenBank/DDBJ whole genome shotgun (WGS) entry which is preliminary data.</text>
</comment>
<evidence type="ECO:0000313" key="6">
    <source>
        <dbReference type="EMBL" id="MCP3426186.1"/>
    </source>
</evidence>
<dbReference type="CDD" id="cd03794">
    <property type="entry name" value="GT4_WbuB-like"/>
    <property type="match status" value="1"/>
</dbReference>
<dbReference type="GO" id="GO:1901137">
    <property type="term" value="P:carbohydrate derivative biosynthetic process"/>
    <property type="evidence" value="ECO:0007669"/>
    <property type="project" value="UniProtKB-ARBA"/>
</dbReference>
<dbReference type="PANTHER" id="PTHR45947">
    <property type="entry name" value="SULFOQUINOVOSYL TRANSFERASE SQD2"/>
    <property type="match status" value="1"/>
</dbReference>
<evidence type="ECO:0000256" key="1">
    <source>
        <dbReference type="ARBA" id="ARBA00021292"/>
    </source>
</evidence>
<dbReference type="Pfam" id="PF00534">
    <property type="entry name" value="Glycos_transf_1"/>
    <property type="match status" value="1"/>
</dbReference>
<dbReference type="Pfam" id="PF13579">
    <property type="entry name" value="Glyco_trans_4_4"/>
    <property type="match status" value="1"/>
</dbReference>
<organism evidence="6 7">
    <name type="scientific">Rothia santali</name>
    <dbReference type="NCBI Taxonomy" id="2949643"/>
    <lineage>
        <taxon>Bacteria</taxon>
        <taxon>Bacillati</taxon>
        <taxon>Actinomycetota</taxon>
        <taxon>Actinomycetes</taxon>
        <taxon>Micrococcales</taxon>
        <taxon>Micrococcaceae</taxon>
        <taxon>Rothia</taxon>
    </lineage>
</organism>
<sequence>MTTESRLDIAQELKSISGLSVEKARIAHRELALRSGLDGRSLVAYGRFLIAQSEARAAEEILALALERDGANVPALELYLTVLEKIGAPSGRLAWALKRLEESVVLTPGAHRAALDYLIPYRRVAALEVLGRSPDLIVRAVVAVNAIFADRQRDSAEADAILDELKDTDRNRVLLTVSMARGNGTLLEQTLHVCADESIPEDSTRRAIRRAQRQNKPKMVETLLRAYLRRKPQDRWAKQQLEKLPGGAFSNYRLGQEGFPLPPAASSAAYQPVDKKVFYLLHNSLPHHSAGYATRTHGLLHQLNRSGWDVDGVTRLGYPYDMPGKADLPDVAPHDVVDGVDYIRLLHGREIEKKNPLYHYTQRYSKALEGLARTERPSIIHGASNHWNGLTAVQTARRLGLPSVYEVRGLWEVTRGSRDPEWARSDMFRYMARMEADAADGATAVITITNALRDEMIDRGVDASKIMVVPNGVDTGRFNPIPRDEALATELGVQGKKVIGYVGSVLDYEGIDLMLEATAVMSNLRNDFHVLIVGDGTELQRFQDFVRDNALDNFVTFTGRVPHEDVERYYSLIDITPFPRLALPVCEMVSPLKPFEAMAMGKAVVASNVAALAEIVTPGLNGLLHEKGDAEALRAELERLLDNPELVGRLGDQARRWVVENRDWKSLAGRISDLYQTLRVQEPAHAAL</sequence>
<dbReference type="PANTHER" id="PTHR45947:SF3">
    <property type="entry name" value="SULFOQUINOVOSYL TRANSFERASE SQD2"/>
    <property type="match status" value="1"/>
</dbReference>
<dbReference type="InterPro" id="IPR001296">
    <property type="entry name" value="Glyco_trans_1"/>
</dbReference>
<gene>
    <name evidence="6" type="ORF">NBM05_09245</name>
</gene>
<proteinExistence type="predicted"/>
<evidence type="ECO:0000313" key="7">
    <source>
        <dbReference type="Proteomes" id="UP001139502"/>
    </source>
</evidence>
<dbReference type="SUPFAM" id="SSF53756">
    <property type="entry name" value="UDP-Glycosyltransferase/glycogen phosphorylase"/>
    <property type="match status" value="1"/>
</dbReference>
<dbReference type="Gene3D" id="3.40.50.2000">
    <property type="entry name" value="Glycogen Phosphorylase B"/>
    <property type="match status" value="2"/>
</dbReference>
<dbReference type="EMBL" id="JANAFB010000020">
    <property type="protein sequence ID" value="MCP3426186.1"/>
    <property type="molecule type" value="Genomic_DNA"/>
</dbReference>
<keyword evidence="7" id="KW-1185">Reference proteome</keyword>
<reference evidence="6" key="1">
    <citation type="submission" date="2022-06" db="EMBL/GenBank/DDBJ databases">
        <title>Rothia sp. isolated from sandalwood seedling.</title>
        <authorList>
            <person name="Tuikhar N."/>
            <person name="Kirdat K."/>
            <person name="Thorat V."/>
            <person name="Swetha P."/>
            <person name="Padma S."/>
            <person name="Sundararaj R."/>
            <person name="Yadav A."/>
        </authorList>
    </citation>
    <scope>NUCLEOTIDE SEQUENCE</scope>
    <source>
        <strain evidence="6">AR01</strain>
    </source>
</reference>
<dbReference type="Proteomes" id="UP001139502">
    <property type="component" value="Unassembled WGS sequence"/>
</dbReference>
<dbReference type="RefSeq" id="WP_254166736.1">
    <property type="nucleotide sequence ID" value="NZ_JANAFB010000020.1"/>
</dbReference>
<name>A0A9X2HBB8_9MICC</name>
<dbReference type="GO" id="GO:0016758">
    <property type="term" value="F:hexosyltransferase activity"/>
    <property type="evidence" value="ECO:0007669"/>
    <property type="project" value="TreeGrafter"/>
</dbReference>
<keyword evidence="2" id="KW-0328">Glycosyltransferase</keyword>
<keyword evidence="3" id="KW-0808">Transferase</keyword>
<evidence type="ECO:0000259" key="5">
    <source>
        <dbReference type="Pfam" id="PF13579"/>
    </source>
</evidence>
<dbReference type="InterPro" id="IPR050194">
    <property type="entry name" value="Glycosyltransferase_grp1"/>
</dbReference>
<evidence type="ECO:0000256" key="3">
    <source>
        <dbReference type="ARBA" id="ARBA00022679"/>
    </source>
</evidence>